<keyword evidence="8 13" id="KW-0406">Ion transport</keyword>
<evidence type="ECO:0000256" key="14">
    <source>
        <dbReference type="SAM" id="MobiDB-lite"/>
    </source>
</evidence>
<comment type="function">
    <text evidence="13">Receptor for inositol 1,4,5-trisphosphate, a second messenger that mediates the release of intracellular calcium.</text>
</comment>
<comment type="subunit">
    <text evidence="13">Homotetramer.</text>
</comment>
<evidence type="ECO:0000259" key="15">
    <source>
        <dbReference type="PROSITE" id="PS50919"/>
    </source>
</evidence>
<dbReference type="InterPro" id="IPR005821">
    <property type="entry name" value="Ion_trans_dom"/>
</dbReference>
<dbReference type="PANTHER" id="PTHR45816">
    <property type="entry name" value="MIR DOMAIN-CONTAINING PROTEIN"/>
    <property type="match status" value="1"/>
</dbReference>
<dbReference type="Pfam" id="PF08709">
    <property type="entry name" value="Ins145_P3_rec"/>
    <property type="match status" value="1"/>
</dbReference>
<dbReference type="PROSITE" id="PS50919">
    <property type="entry name" value="MIR"/>
    <property type="match status" value="2"/>
</dbReference>
<comment type="subcellular location">
    <subcellularLocation>
        <location evidence="1 13">Endoplasmic reticulum membrane</location>
        <topology evidence="1 13">Multi-pass membrane protein</topology>
    </subcellularLocation>
</comment>
<keyword evidence="13" id="KW-0106">Calcium</keyword>
<dbReference type="InterPro" id="IPR013662">
    <property type="entry name" value="RIH_assoc-dom"/>
</dbReference>
<keyword evidence="17" id="KW-1185">Reference proteome</keyword>
<evidence type="ECO:0000256" key="2">
    <source>
        <dbReference type="ARBA" id="ARBA00009453"/>
    </source>
</evidence>
<feature type="transmembrane region" description="Helical" evidence="13">
    <location>
        <begin position="2256"/>
        <end position="2276"/>
    </location>
</feature>
<keyword evidence="3 13" id="KW-0813">Transport</keyword>
<dbReference type="Gene3D" id="1.25.10.30">
    <property type="entry name" value="IP3 receptor type 1 binding core, RIH domain"/>
    <property type="match status" value="2"/>
</dbReference>
<comment type="similarity">
    <text evidence="2 13">Belongs to the InsP3 receptor family.</text>
</comment>
<organism evidence="16 17">
    <name type="scientific">Exocentrus adspersus</name>
    <dbReference type="NCBI Taxonomy" id="1586481"/>
    <lineage>
        <taxon>Eukaryota</taxon>
        <taxon>Metazoa</taxon>
        <taxon>Ecdysozoa</taxon>
        <taxon>Arthropoda</taxon>
        <taxon>Hexapoda</taxon>
        <taxon>Insecta</taxon>
        <taxon>Pterygota</taxon>
        <taxon>Neoptera</taxon>
        <taxon>Endopterygota</taxon>
        <taxon>Coleoptera</taxon>
        <taxon>Polyphaga</taxon>
        <taxon>Cucujiformia</taxon>
        <taxon>Chrysomeloidea</taxon>
        <taxon>Cerambycidae</taxon>
        <taxon>Lamiinae</taxon>
        <taxon>Acanthocinini</taxon>
        <taxon>Exocentrus</taxon>
    </lineage>
</organism>
<comment type="caution">
    <text evidence="16">The sequence shown here is derived from an EMBL/GenBank/DDBJ whole genome shotgun (WGS) entry which is preliminary data.</text>
</comment>
<dbReference type="GO" id="GO:0005220">
    <property type="term" value="F:inositol 1,4,5-trisphosphate-gated calcium channel activity"/>
    <property type="evidence" value="ECO:0007669"/>
    <property type="project" value="UniProtKB-UniRule"/>
</dbReference>
<dbReference type="InterPro" id="IPR016093">
    <property type="entry name" value="MIR_motif"/>
</dbReference>
<evidence type="ECO:0000256" key="5">
    <source>
        <dbReference type="ARBA" id="ARBA00022737"/>
    </source>
</evidence>
<dbReference type="Gene3D" id="1.10.287.70">
    <property type="match status" value="1"/>
</dbReference>
<keyword evidence="6 13" id="KW-0256">Endoplasmic reticulum</keyword>
<proteinExistence type="inferred from homology"/>
<feature type="transmembrane region" description="Helical" evidence="13">
    <location>
        <begin position="2183"/>
        <end position="2201"/>
    </location>
</feature>
<dbReference type="SMART" id="SM00472">
    <property type="entry name" value="MIR"/>
    <property type="match status" value="4"/>
</dbReference>
<feature type="transmembrane region" description="Helical" evidence="13">
    <location>
        <begin position="2207"/>
        <end position="2230"/>
    </location>
</feature>
<dbReference type="SUPFAM" id="SSF82109">
    <property type="entry name" value="MIR domain"/>
    <property type="match status" value="2"/>
</dbReference>
<evidence type="ECO:0000256" key="13">
    <source>
        <dbReference type="RuleBase" id="RU368044"/>
    </source>
</evidence>
<dbReference type="Pfam" id="PF01365">
    <property type="entry name" value="RYDR_ITPR"/>
    <property type="match status" value="2"/>
</dbReference>
<dbReference type="Pfam" id="PF00520">
    <property type="entry name" value="Ion_trans"/>
    <property type="match status" value="1"/>
</dbReference>
<keyword evidence="9 13" id="KW-0472">Membrane</keyword>
<dbReference type="CDD" id="cd23277">
    <property type="entry name" value="beta-trefoil_MIR_ITPR"/>
    <property type="match status" value="1"/>
</dbReference>
<keyword evidence="7 13" id="KW-1133">Transmembrane helix</keyword>
<dbReference type="Gene3D" id="2.80.10.50">
    <property type="match status" value="2"/>
</dbReference>
<dbReference type="Pfam" id="PF08454">
    <property type="entry name" value="RIH_assoc"/>
    <property type="match status" value="1"/>
</dbReference>
<reference evidence="16 17" key="1">
    <citation type="journal article" date="2023" name="Insect Mol. Biol.">
        <title>Genome sequencing provides insights into the evolution of gene families encoding plant cell wall-degrading enzymes in longhorned beetles.</title>
        <authorList>
            <person name="Shin N.R."/>
            <person name="Okamura Y."/>
            <person name="Kirsch R."/>
            <person name="Pauchet Y."/>
        </authorList>
    </citation>
    <scope>NUCLEOTIDE SEQUENCE [LARGE SCALE GENOMIC DNA]</scope>
    <source>
        <strain evidence="16">EAD_L_NR</strain>
    </source>
</reference>
<feature type="transmembrane region" description="Helical" evidence="13">
    <location>
        <begin position="2457"/>
        <end position="2480"/>
    </location>
</feature>
<protein>
    <recommendedName>
        <fullName evidence="13">Inositol 1,4,5-trisphosphate receptor</fullName>
    </recommendedName>
</protein>
<feature type="domain" description="MIR" evidence="15">
    <location>
        <begin position="113"/>
        <end position="167"/>
    </location>
</feature>
<evidence type="ECO:0000256" key="6">
    <source>
        <dbReference type="ARBA" id="ARBA00022824"/>
    </source>
</evidence>
<keyword evidence="5" id="KW-0677">Repeat</keyword>
<evidence type="ECO:0000256" key="11">
    <source>
        <dbReference type="ARBA" id="ARBA00023286"/>
    </source>
</evidence>
<evidence type="ECO:0000256" key="9">
    <source>
        <dbReference type="ARBA" id="ARBA00023136"/>
    </source>
</evidence>
<keyword evidence="13" id="KW-0107">Calcium channel</keyword>
<keyword evidence="4 13" id="KW-0812">Transmembrane</keyword>
<dbReference type="InterPro" id="IPR035910">
    <property type="entry name" value="RyR/IP3R_RIH_dom_sf"/>
</dbReference>
<feature type="domain" description="MIR" evidence="15">
    <location>
        <begin position="234"/>
        <end position="290"/>
    </location>
</feature>
<dbReference type="EMBL" id="JANEYG010000004">
    <property type="protein sequence ID" value="KAJ8923585.1"/>
    <property type="molecule type" value="Genomic_DNA"/>
</dbReference>
<dbReference type="Pfam" id="PF02815">
    <property type="entry name" value="MIR"/>
    <property type="match status" value="1"/>
</dbReference>
<evidence type="ECO:0000256" key="3">
    <source>
        <dbReference type="ARBA" id="ARBA00022448"/>
    </source>
</evidence>
<gene>
    <name evidence="16" type="ORF">NQ315_010164</name>
</gene>
<dbReference type="InterPro" id="IPR036300">
    <property type="entry name" value="MIR_dom_sf"/>
</dbReference>
<dbReference type="InterPro" id="IPR015925">
    <property type="entry name" value="Ryanodine_IP3_receptor"/>
</dbReference>
<feature type="transmembrane region" description="Helical" evidence="13">
    <location>
        <begin position="2344"/>
        <end position="2366"/>
    </location>
</feature>
<dbReference type="Proteomes" id="UP001159042">
    <property type="component" value="Unassembled WGS sequence"/>
</dbReference>
<evidence type="ECO:0000313" key="17">
    <source>
        <dbReference type="Proteomes" id="UP001159042"/>
    </source>
</evidence>
<evidence type="ECO:0000256" key="7">
    <source>
        <dbReference type="ARBA" id="ARBA00022989"/>
    </source>
</evidence>
<feature type="transmembrane region" description="Helical" evidence="13">
    <location>
        <begin position="2296"/>
        <end position="2323"/>
    </location>
</feature>
<dbReference type="GO" id="GO:0051209">
    <property type="term" value="P:release of sequestered calcium ion into cytosol"/>
    <property type="evidence" value="ECO:0007669"/>
    <property type="project" value="UniProtKB-UniRule"/>
</dbReference>
<dbReference type="InterPro" id="IPR000699">
    <property type="entry name" value="RIH_dom"/>
</dbReference>
<evidence type="ECO:0000313" key="16">
    <source>
        <dbReference type="EMBL" id="KAJ8923585.1"/>
    </source>
</evidence>
<comment type="domain">
    <text evidence="13">The receptor contains a calcium channel in its C-terminal extremity. Its large N-terminal cytoplasmic region has the ligand-binding site in the N-terminus and modulatory sites in the middle portion immediately upstream of the channel region.</text>
</comment>
<evidence type="ECO:0000256" key="4">
    <source>
        <dbReference type="ARBA" id="ARBA00022692"/>
    </source>
</evidence>
<dbReference type="FunFam" id="2.80.10.50:FF:000002">
    <property type="entry name" value="Inositol 1,4,5-trisphosphate receptor type 2"/>
    <property type="match status" value="1"/>
</dbReference>
<dbReference type="SUPFAM" id="SSF100909">
    <property type="entry name" value="IP3 receptor type 1 binding core, domain 2"/>
    <property type="match status" value="2"/>
</dbReference>
<keyword evidence="12 13" id="KW-0407">Ion channel</keyword>
<evidence type="ECO:0000256" key="1">
    <source>
        <dbReference type="ARBA" id="ARBA00004477"/>
    </source>
</evidence>
<accession>A0AAV8WC50</accession>
<dbReference type="GO" id="GO:0070679">
    <property type="term" value="F:inositol 1,4,5 trisphosphate binding"/>
    <property type="evidence" value="ECO:0007669"/>
    <property type="project" value="UniProtKB-UniRule"/>
</dbReference>
<evidence type="ECO:0000256" key="8">
    <source>
        <dbReference type="ARBA" id="ARBA00023065"/>
    </source>
</evidence>
<dbReference type="InterPro" id="IPR000493">
    <property type="entry name" value="InsP3_rcpt"/>
</dbReference>
<dbReference type="InterPro" id="IPR014821">
    <property type="entry name" value="Ins145_P3_rcpt"/>
</dbReference>
<dbReference type="FunFam" id="2.80.10.50:FF:000005">
    <property type="entry name" value="Inositol 1,4,5-trisphosphate receptor type 2"/>
    <property type="match status" value="1"/>
</dbReference>
<feature type="region of interest" description="Disordered" evidence="14">
    <location>
        <begin position="322"/>
        <end position="341"/>
    </location>
</feature>
<keyword evidence="13" id="KW-0109">Calcium transport</keyword>
<name>A0AAV8WC50_9CUCU</name>
<dbReference type="GO" id="GO:0005789">
    <property type="term" value="C:endoplasmic reticulum membrane"/>
    <property type="evidence" value="ECO:0007669"/>
    <property type="project" value="UniProtKB-SubCell"/>
</dbReference>
<sequence length="2641" mass="299668">MVEIGNSSLLHLGDVVSLYAEGTVSGFLSTLGLVDDRCVVCPEAGDLSNPPKKFRDCLFRICPMNRYSAQKQFWKAAKQSMGSNSDTSLLKRLHHAAEIEKKQNETENKKLLGTNVQYGSVVQLLHLKSNKYLTVNKRLPALLEKNAMRVYLDGNGNEGSWFYILPFYKLRATGDNIVLGDKVILNPVSSGQQVLHVASNHELPDNPGCKEVNVVNGSTSWKVTLFLEHQENLDDILKGGDVVRLFHAEQEKFLTMDEYKRKHHVFLRTTGRTSATAATSSKALWEVEVVQQDPCRGGAGKWDSLFRFKHLATGQYLAAEVDNDNDKKSSQNDSNDSPTYRLVPVGFFNEIGTLFDLDPTSKTRGDSLVPQSSYVRLHHFYTNSWVHSTSVPIDKDEERPVMSKVGCAVTKEDKEAFALISVSPVEVRDLDFANDACKLLSALSVKLEKGTISHNERRYHEFCSTTVNKTTEKNQEYIAKHFGFMQKQIGYDILAEDTITALLHNNRKLLEKHITPAEIETFVGLVRKNMNNWESRFLDYLSDLCISNKKAIPVTQELICKSVLSQKNSDILIETRMMKTQVELQEVNEDHILENDDEMETLITVVEECQIVLLWNNRQKSIPLTELCRNAKLGSKEDQAILDYYRHQLDLFSNMCLNRQYLALNNLSPHLDIELILKCMADENVSFDLRASFCRLMLHLHVDRDPQEPVTPVKYARLWSEIPSQMSINDYDCNKTPDANKEAVRAKFASTIAFVGGYLCNVVAKMWSFADQEQNKLTFEVVKLARELIYFGFYSFSDLLKLTKTLLSILDCVSESDFLDGRVPAAAEGGVLRTIGDMGAVMTSLTLGSVGRPGVVNNSGQHGKGTQYLKEYPLVMDTKLKIIEILQFILDVRLDYRISCLLSIFKQEFDESEKNSGVKPKGFFGSSEECAVLDLDGHGGRTFLRVLLHLTMHDYPPLVSGALHLLFRHFSQRQEVLQEFRQVQLLVSDSDVESYKQIKADLDVLRQSVEKSELWVYKSKCVEDHTTNNKKNKEEEDEIATTTKTPVVSVLEKKGSAISLDVGPHLHPEQADEYKKIQQILIRMNKLCTQGSPTGIIKPRKHEQRLLRNVGVHTVVLELLQVPYDEKEDIRMNELMRLAHEFLQNFCLGNRQNQVLLYKNLDLFLNPGIREAQTVCAIFQDNSTLCNEENEKVIQHFVHCIETHGRHVQYLKFLQTIVKAENQFIRKSQDLVMQELINAGEDVLVFYNDKASFNQFIEMMRSERHCMDESSPLKYHVELVKLLACCTMGKNVYTEIKCHSLLPLDDIVAMVIHPDCIPEVKEAYVGFLNHCYIDTEVEMKEIYTSSHMWTLFEKSFLVDMADIATAPSDRKHPDRALENYVTNCVMNIIVTFFNSPFSDQSTTVQKHLHEARVYWSDSSMDDYDPFAINVQLKQSPFSTNTRQPIFVQLLQSAFRVSQCPWLSASQRFNVENCIRTLSEVAKNRGIAIPLDLENQVDAMFNKATILSKQTTKWRQASKTPKVERSQSQLMRLDRSIIEGLQDIVSLLQDQLKPLVQSELSLLVDVLYRPQLLFPAGTEARKKCESGGFIRRLIKHTEKLLEEKEEKLCVKVLRTLREMMAVDSEYGEKGDVLRNSLLARYFGKTFVASCNTVELGNIKSSITHGPGAKILRRAGRTLHEVQTHLDREGTSDLVVELVIKSGNSPSIFVEAVELGIALLEGGNTVIQKSMFNKLLGGDLSQAFFKVFYEKMRDSQQEIKSTVTVNTSDIAAKAHEDKQDGKDLDKLSKKQGSKTNGVLISDELREELSRAAESTSHAYAHIRNMAAGEDGAVSSSSASAFEDLLAEKLEKHREREDQNCLSNKVLIMQPILRFLQLLCENHNKDLQNLLRNQNNKSNYNLVSETLMFLDCICGSTTGGLGLLGLYINENNVALINQTLETLTEYCQGPCHENQNCIATHESNGLDIITALILNDISPLGKSRMDLVLELKNNASKLLLAIMESRGDSENAERILYNMNPKQLVDVACRAFHQETAEDDDVDDTGVEDMVSPREVGHNIWILCHQLSQHNKELASLLKPTDSGRDPKTQKAITYYTSYTAQIEIVRHDRTLEQIVFPIPEICQYLTADTKIKVLNTAERDDQGSKVVDFFERTDHMFNEMNWQKKLRAQPILFWVSNYMSLWSNILFYCAVLINLIVAFFYPFNNVVPTISSSISVLIWVTMITSSAIVITLPRETGIRTLVASTILRLICSLGPEPTLWLLGTVTILLKCVHLVSIMGNHGTLTKTYQQILTDAELVYHLAYLVFCMLGLVMHPFFYSVLLFDVVYREETLLNVIRSVTRNGRSIILTAVLALILVYMFSIIGYMFFKDDFIVSVKKKTDDTCEPDFAGNKYKEDASGDFCELIDPGEEKKERACDSLIMCILTTLNQGLRNGGGIGDILRAPSSEEPLFVPRVIYDLLFFFVVIIIVLNLIFGVIIDTFADLRSEKQQKELILKNTCFICGSNRSAFDNKIVNFEDHIKNEHNMWHYLYFIVLIRVKDPTEFTGPESYVSDMVKHSNLEWFPRLRAISLAAVEKEGEQIELKGLHSQLLNTQVLVSTLSLQLKELKDQMAEQRKYKKRIDLLSSASAYLQTSNIPSVDKIC</sequence>
<keyword evidence="10 13" id="KW-0675">Receptor</keyword>
<dbReference type="PRINTS" id="PR00779">
    <property type="entry name" value="INSP3RECEPTR"/>
</dbReference>
<evidence type="ECO:0000256" key="10">
    <source>
        <dbReference type="ARBA" id="ARBA00023170"/>
    </source>
</evidence>
<evidence type="ECO:0000256" key="12">
    <source>
        <dbReference type="ARBA" id="ARBA00023303"/>
    </source>
</evidence>
<dbReference type="PANTHER" id="PTHR45816:SF4">
    <property type="entry name" value="RYR_IP3R HOMOLOGY ASSOCIATED DOMAIN-CONTAINING PROTEIN"/>
    <property type="match status" value="1"/>
</dbReference>
<keyword evidence="11 13" id="KW-1071">Ligand-gated ion channel</keyword>